<gene>
    <name evidence="2" type="ORF">J4709_14240</name>
</gene>
<keyword evidence="3" id="KW-1185">Reference proteome</keyword>
<dbReference type="InterPro" id="IPR007278">
    <property type="entry name" value="DUF397"/>
</dbReference>
<name>A0ABS3RPR9_9ACTN</name>
<protein>
    <submittedName>
        <fullName evidence="2">DUF397 domain-containing protein</fullName>
    </submittedName>
</protein>
<evidence type="ECO:0000313" key="3">
    <source>
        <dbReference type="Proteomes" id="UP000680206"/>
    </source>
</evidence>
<organism evidence="2 3">
    <name type="scientific">Actinomadura violacea</name>
    <dbReference type="NCBI Taxonomy" id="2819934"/>
    <lineage>
        <taxon>Bacteria</taxon>
        <taxon>Bacillati</taxon>
        <taxon>Actinomycetota</taxon>
        <taxon>Actinomycetes</taxon>
        <taxon>Streptosporangiales</taxon>
        <taxon>Thermomonosporaceae</taxon>
        <taxon>Actinomadura</taxon>
    </lineage>
</organism>
<sequence>MTTWRKSSYSDETGGQCVELARLSHGIGIRDSKNPEAGHLRLPRSAFAALLTDLKRDQPSN</sequence>
<dbReference type="RefSeq" id="WP_208240948.1">
    <property type="nucleotide sequence ID" value="NZ_JAGEPF010000008.1"/>
</dbReference>
<accession>A0ABS3RPR9</accession>
<comment type="caution">
    <text evidence="2">The sequence shown here is derived from an EMBL/GenBank/DDBJ whole genome shotgun (WGS) entry which is preliminary data.</text>
</comment>
<dbReference type="Proteomes" id="UP000680206">
    <property type="component" value="Unassembled WGS sequence"/>
</dbReference>
<evidence type="ECO:0000313" key="2">
    <source>
        <dbReference type="EMBL" id="MBO2458734.1"/>
    </source>
</evidence>
<reference evidence="2 3" key="1">
    <citation type="submission" date="2021-03" db="EMBL/GenBank/DDBJ databases">
        <title>Actinomadura violae sp. nov., isolated from lichen in Thailand.</title>
        <authorList>
            <person name="Kanchanasin P."/>
            <person name="Saeng-In P."/>
            <person name="Phongsopitanun W."/>
            <person name="Yuki M."/>
            <person name="Kudo T."/>
            <person name="Ohkuma M."/>
            <person name="Tanasupawat S."/>
        </authorList>
    </citation>
    <scope>NUCLEOTIDE SEQUENCE [LARGE SCALE GENOMIC DNA]</scope>
    <source>
        <strain evidence="2 3">LCR2-06</strain>
    </source>
</reference>
<dbReference type="Pfam" id="PF04149">
    <property type="entry name" value="DUF397"/>
    <property type="match status" value="1"/>
</dbReference>
<evidence type="ECO:0000259" key="1">
    <source>
        <dbReference type="Pfam" id="PF04149"/>
    </source>
</evidence>
<dbReference type="EMBL" id="JAGEPF010000008">
    <property type="protein sequence ID" value="MBO2458734.1"/>
    <property type="molecule type" value="Genomic_DNA"/>
</dbReference>
<proteinExistence type="predicted"/>
<feature type="domain" description="DUF397" evidence="1">
    <location>
        <begin position="3"/>
        <end position="55"/>
    </location>
</feature>